<feature type="binding site" evidence="5">
    <location>
        <position position="74"/>
    </location>
    <ligand>
        <name>(2E)-4-hydroxy-3-methylbut-2-enyl diphosphate</name>
        <dbReference type="ChEBI" id="CHEBI:128753"/>
    </ligand>
</feature>
<gene>
    <name evidence="5 6" type="primary">ispH</name>
    <name evidence="6" type="synonym">lytB</name>
    <name evidence="6" type="ORF">IAC56_04760</name>
</gene>
<evidence type="ECO:0000313" key="6">
    <source>
        <dbReference type="EMBL" id="HIU37564.1"/>
    </source>
</evidence>
<feature type="active site" description="Proton donor" evidence="5">
    <location>
        <position position="126"/>
    </location>
</feature>
<dbReference type="AlphaFoldDB" id="A0A9D1IK80"/>
<feature type="binding site" evidence="5">
    <location>
        <position position="41"/>
    </location>
    <ligand>
        <name>dimethylallyl diphosphate</name>
        <dbReference type="ChEBI" id="CHEBI:57623"/>
    </ligand>
</feature>
<comment type="similarity">
    <text evidence="5">Belongs to the IspH family.</text>
</comment>
<evidence type="ECO:0000256" key="2">
    <source>
        <dbReference type="ARBA" id="ARBA00022723"/>
    </source>
</evidence>
<dbReference type="EC" id="1.17.7.4" evidence="5"/>
<dbReference type="NCBIfam" id="NF002190">
    <property type="entry name" value="PRK01045.1-4"/>
    <property type="match status" value="1"/>
</dbReference>
<evidence type="ECO:0000256" key="5">
    <source>
        <dbReference type="HAMAP-Rule" id="MF_00191"/>
    </source>
</evidence>
<feature type="binding site" evidence="5">
    <location>
        <position position="124"/>
    </location>
    <ligand>
        <name>isopentenyl diphosphate</name>
        <dbReference type="ChEBI" id="CHEBI:128769"/>
    </ligand>
</feature>
<feature type="binding site" evidence="5">
    <location>
        <position position="266"/>
    </location>
    <ligand>
        <name>isopentenyl diphosphate</name>
        <dbReference type="ChEBI" id="CHEBI:128769"/>
    </ligand>
</feature>
<dbReference type="Gene3D" id="3.40.50.11270">
    <property type="match status" value="1"/>
</dbReference>
<comment type="function">
    <text evidence="5">Catalyzes the conversion of 1-hydroxy-2-methyl-2-(E)-butenyl 4-diphosphate (HMBPP) into a mixture of isopentenyl diphosphate (IPP) and dimethylallyl diphosphate (DMAPP). Acts in the terminal step of the DOXP/MEP pathway for isoprenoid precursor biosynthesis.</text>
</comment>
<keyword evidence="2 5" id="KW-0479">Metal-binding</keyword>
<feature type="binding site" evidence="5">
    <location>
        <position position="41"/>
    </location>
    <ligand>
        <name>(2E)-4-hydroxy-3-methylbut-2-enyl diphosphate</name>
        <dbReference type="ChEBI" id="CHEBI:128753"/>
    </ligand>
</feature>
<feature type="binding site" evidence="5">
    <location>
        <position position="194"/>
    </location>
    <ligand>
        <name>[4Fe-4S] cluster</name>
        <dbReference type="ChEBI" id="CHEBI:49883"/>
    </ligand>
</feature>
<feature type="binding site" evidence="5">
    <location>
        <position position="266"/>
    </location>
    <ligand>
        <name>dimethylallyl diphosphate</name>
        <dbReference type="ChEBI" id="CHEBI:57623"/>
    </ligand>
</feature>
<dbReference type="GO" id="GO:0051539">
    <property type="term" value="F:4 iron, 4 sulfur cluster binding"/>
    <property type="evidence" value="ECO:0007669"/>
    <property type="project" value="UniProtKB-UniRule"/>
</dbReference>
<comment type="pathway">
    <text evidence="5">Isoprenoid biosynthesis; dimethylallyl diphosphate biosynthesis; dimethylallyl diphosphate from (2E)-4-hydroxy-3-methylbutenyl diphosphate: step 1/1.</text>
</comment>
<keyword evidence="4 5" id="KW-0411">Iron-sulfur</keyword>
<dbReference type="GO" id="GO:0051745">
    <property type="term" value="F:4-hydroxy-3-methylbut-2-enyl diphosphate reductase activity"/>
    <property type="evidence" value="ECO:0007669"/>
    <property type="project" value="UniProtKB-UniRule"/>
</dbReference>
<feature type="binding site" evidence="5">
    <location>
        <position position="224"/>
    </location>
    <ligand>
        <name>dimethylallyl diphosphate</name>
        <dbReference type="ChEBI" id="CHEBI:57623"/>
    </ligand>
</feature>
<dbReference type="GO" id="GO:0046872">
    <property type="term" value="F:metal ion binding"/>
    <property type="evidence" value="ECO:0007669"/>
    <property type="project" value="UniProtKB-KW"/>
</dbReference>
<feature type="binding site" evidence="5">
    <location>
        <position position="164"/>
    </location>
    <ligand>
        <name>(2E)-4-hydroxy-3-methylbut-2-enyl diphosphate</name>
        <dbReference type="ChEBI" id="CHEBI:128753"/>
    </ligand>
</feature>
<keyword evidence="5 6" id="KW-0560">Oxidoreductase</keyword>
<comment type="catalytic activity">
    <reaction evidence="5">
        <text>isopentenyl diphosphate + 2 oxidized [2Fe-2S]-[ferredoxin] + H2O = (2E)-4-hydroxy-3-methylbut-2-enyl diphosphate + 2 reduced [2Fe-2S]-[ferredoxin] + 2 H(+)</text>
        <dbReference type="Rhea" id="RHEA:24488"/>
        <dbReference type="Rhea" id="RHEA-COMP:10000"/>
        <dbReference type="Rhea" id="RHEA-COMP:10001"/>
        <dbReference type="ChEBI" id="CHEBI:15377"/>
        <dbReference type="ChEBI" id="CHEBI:15378"/>
        <dbReference type="ChEBI" id="CHEBI:33737"/>
        <dbReference type="ChEBI" id="CHEBI:33738"/>
        <dbReference type="ChEBI" id="CHEBI:128753"/>
        <dbReference type="ChEBI" id="CHEBI:128769"/>
        <dbReference type="EC" id="1.17.7.4"/>
    </reaction>
</comment>
<dbReference type="PANTHER" id="PTHR30426">
    <property type="entry name" value="4-HYDROXY-3-METHYLBUT-2-ENYL DIPHOSPHATE REDUCTASE"/>
    <property type="match status" value="1"/>
</dbReference>
<dbReference type="HAMAP" id="MF_00191">
    <property type="entry name" value="IspH"/>
    <property type="match status" value="1"/>
</dbReference>
<proteinExistence type="inferred from homology"/>
<dbReference type="Proteomes" id="UP000824083">
    <property type="component" value="Unassembled WGS sequence"/>
</dbReference>
<reference evidence="6" key="1">
    <citation type="submission" date="2020-10" db="EMBL/GenBank/DDBJ databases">
        <authorList>
            <person name="Gilroy R."/>
        </authorList>
    </citation>
    <scope>NUCLEOTIDE SEQUENCE</scope>
    <source>
        <strain evidence="6">7463</strain>
    </source>
</reference>
<dbReference type="Gene3D" id="3.40.1010.20">
    <property type="entry name" value="4-hydroxy-3-methylbut-2-enyl diphosphate reductase, catalytic domain"/>
    <property type="match status" value="2"/>
</dbReference>
<feature type="binding site" evidence="5">
    <location>
        <position position="124"/>
    </location>
    <ligand>
        <name>dimethylallyl diphosphate</name>
        <dbReference type="ChEBI" id="CHEBI:57623"/>
    </ligand>
</feature>
<feature type="binding site" evidence="5">
    <location>
        <position position="74"/>
    </location>
    <ligand>
        <name>isopentenyl diphosphate</name>
        <dbReference type="ChEBI" id="CHEBI:128769"/>
    </ligand>
</feature>
<evidence type="ECO:0000256" key="1">
    <source>
        <dbReference type="ARBA" id="ARBA00022485"/>
    </source>
</evidence>
<reference evidence="6" key="2">
    <citation type="journal article" date="2021" name="PeerJ">
        <title>Extensive microbial diversity within the chicken gut microbiome revealed by metagenomics and culture.</title>
        <authorList>
            <person name="Gilroy R."/>
            <person name="Ravi A."/>
            <person name="Getino M."/>
            <person name="Pursley I."/>
            <person name="Horton D.L."/>
            <person name="Alikhan N.F."/>
            <person name="Baker D."/>
            <person name="Gharbi K."/>
            <person name="Hall N."/>
            <person name="Watson M."/>
            <person name="Adriaenssens E.M."/>
            <person name="Foster-Nyarko E."/>
            <person name="Jarju S."/>
            <person name="Secka A."/>
            <person name="Antonio M."/>
            <person name="Oren A."/>
            <person name="Chaudhuri R.R."/>
            <person name="La Ragione R."/>
            <person name="Hildebrand F."/>
            <person name="Pallen M.J."/>
        </authorList>
    </citation>
    <scope>NUCLEOTIDE SEQUENCE</scope>
    <source>
        <strain evidence="6">7463</strain>
    </source>
</reference>
<feature type="binding site" evidence="5">
    <location>
        <position position="222"/>
    </location>
    <ligand>
        <name>dimethylallyl diphosphate</name>
        <dbReference type="ChEBI" id="CHEBI:57623"/>
    </ligand>
</feature>
<feature type="binding site" evidence="5">
    <location>
        <position position="12"/>
    </location>
    <ligand>
        <name>[4Fe-4S] cluster</name>
        <dbReference type="ChEBI" id="CHEBI:49883"/>
    </ligand>
</feature>
<comment type="catalytic activity">
    <reaction evidence="5">
        <text>dimethylallyl diphosphate + 2 oxidized [2Fe-2S]-[ferredoxin] + H2O = (2E)-4-hydroxy-3-methylbut-2-enyl diphosphate + 2 reduced [2Fe-2S]-[ferredoxin] + 2 H(+)</text>
        <dbReference type="Rhea" id="RHEA:24825"/>
        <dbReference type="Rhea" id="RHEA-COMP:10000"/>
        <dbReference type="Rhea" id="RHEA-COMP:10001"/>
        <dbReference type="ChEBI" id="CHEBI:15377"/>
        <dbReference type="ChEBI" id="CHEBI:15378"/>
        <dbReference type="ChEBI" id="CHEBI:33737"/>
        <dbReference type="ChEBI" id="CHEBI:33738"/>
        <dbReference type="ChEBI" id="CHEBI:57623"/>
        <dbReference type="ChEBI" id="CHEBI:128753"/>
        <dbReference type="EC" id="1.17.7.4"/>
    </reaction>
</comment>
<dbReference type="GO" id="GO:0019288">
    <property type="term" value="P:isopentenyl diphosphate biosynthetic process, methylerythritol 4-phosphate pathway"/>
    <property type="evidence" value="ECO:0007669"/>
    <property type="project" value="UniProtKB-UniRule"/>
</dbReference>
<dbReference type="NCBIfam" id="NF002188">
    <property type="entry name" value="PRK01045.1-2"/>
    <property type="match status" value="1"/>
</dbReference>
<comment type="pathway">
    <text evidence="5">Isoprenoid biosynthesis; isopentenyl diphosphate biosynthesis via DXP pathway; isopentenyl diphosphate from 1-deoxy-D-xylulose 5-phosphate: step 6/6.</text>
</comment>
<feature type="binding site" evidence="5">
    <location>
        <position position="223"/>
    </location>
    <ligand>
        <name>dimethylallyl diphosphate</name>
        <dbReference type="ChEBI" id="CHEBI:57623"/>
    </ligand>
</feature>
<sequence>MQVLLAQPRGFCAGVNRAIAIVEKALAVYGSPIYVRHEIVHNKTVVNELKEKGAIFVDHLSEVPDGATAILSAHGVPKSVKEYASGRKIRLFDAACPLVMKVHREVVKMHEEGLTVIVIGHKGHAEVEGTMGQVDNNIYRVYTDEEVDALTVPDPNKVGYVTQTTLSTDETKEVIARLKARFPSIRSLSAADICYATQSRQEAVKKLAAMVDLVLVIGSSTSSNSRRLRDKAQREGVRAFLIDSVADIEPSWFDGVEKVGLTAGASAPEHLLQGVVEYLKANGASSVETMPGVPDRIAFPLPAGL</sequence>
<evidence type="ECO:0000256" key="4">
    <source>
        <dbReference type="ARBA" id="ARBA00023014"/>
    </source>
</evidence>
<dbReference type="InterPro" id="IPR003451">
    <property type="entry name" value="LytB/IspH"/>
</dbReference>
<organism evidence="6 7">
    <name type="scientific">Candidatus Aphodousia faecigallinarum</name>
    <dbReference type="NCBI Taxonomy" id="2840677"/>
    <lineage>
        <taxon>Bacteria</taxon>
        <taxon>Pseudomonadati</taxon>
        <taxon>Pseudomonadota</taxon>
        <taxon>Betaproteobacteria</taxon>
        <taxon>Burkholderiales</taxon>
        <taxon>Sutterellaceae</taxon>
        <taxon>Sutterellaceae incertae sedis</taxon>
        <taxon>Candidatus Aphodousia</taxon>
    </lineage>
</organism>
<comment type="caution">
    <text evidence="6">The sequence shown here is derived from an EMBL/GenBank/DDBJ whole genome shotgun (WGS) entry which is preliminary data.</text>
</comment>
<feature type="binding site" evidence="5">
    <location>
        <position position="222"/>
    </location>
    <ligand>
        <name>isopentenyl diphosphate</name>
        <dbReference type="ChEBI" id="CHEBI:128769"/>
    </ligand>
</feature>
<feature type="binding site" evidence="5">
    <location>
        <position position="222"/>
    </location>
    <ligand>
        <name>(2E)-4-hydroxy-3-methylbut-2-enyl diphosphate</name>
        <dbReference type="ChEBI" id="CHEBI:128753"/>
    </ligand>
</feature>
<feature type="binding site" evidence="5">
    <location>
        <position position="41"/>
    </location>
    <ligand>
        <name>isopentenyl diphosphate</name>
        <dbReference type="ChEBI" id="CHEBI:128769"/>
    </ligand>
</feature>
<name>A0A9D1IK80_9BURK</name>
<dbReference type="EMBL" id="DVMY01000077">
    <property type="protein sequence ID" value="HIU37564.1"/>
    <property type="molecule type" value="Genomic_DNA"/>
</dbReference>
<feature type="binding site" evidence="5">
    <location>
        <position position="223"/>
    </location>
    <ligand>
        <name>(2E)-4-hydroxy-3-methylbut-2-enyl diphosphate</name>
        <dbReference type="ChEBI" id="CHEBI:128753"/>
    </ligand>
</feature>
<dbReference type="NCBIfam" id="TIGR00216">
    <property type="entry name" value="ispH_lytB"/>
    <property type="match status" value="1"/>
</dbReference>
<accession>A0A9D1IK80</accession>
<dbReference type="CDD" id="cd13944">
    <property type="entry name" value="lytB_ispH"/>
    <property type="match status" value="1"/>
</dbReference>
<protein>
    <recommendedName>
        <fullName evidence="5">4-hydroxy-3-methylbut-2-enyl diphosphate reductase</fullName>
        <shortName evidence="5">HMBPP reductase</shortName>
        <ecNumber evidence="5">1.17.7.4</ecNumber>
    </recommendedName>
</protein>
<keyword evidence="3 5" id="KW-0408">Iron</keyword>
<feature type="binding site" evidence="5">
    <location>
        <position position="224"/>
    </location>
    <ligand>
        <name>isopentenyl diphosphate</name>
        <dbReference type="ChEBI" id="CHEBI:128769"/>
    </ligand>
</feature>
<keyword evidence="1 5" id="KW-0004">4Fe-4S</keyword>
<feature type="binding site" evidence="5">
    <location>
        <position position="224"/>
    </location>
    <ligand>
        <name>(2E)-4-hydroxy-3-methylbut-2-enyl diphosphate</name>
        <dbReference type="ChEBI" id="CHEBI:128753"/>
    </ligand>
</feature>
<feature type="binding site" evidence="5">
    <location>
        <position position="223"/>
    </location>
    <ligand>
        <name>isopentenyl diphosphate</name>
        <dbReference type="ChEBI" id="CHEBI:128769"/>
    </ligand>
</feature>
<comment type="cofactor">
    <cofactor evidence="5">
        <name>[4Fe-4S] cluster</name>
        <dbReference type="ChEBI" id="CHEBI:49883"/>
    </cofactor>
    <text evidence="5">Binds 1 [4Fe-4S] cluster per subunit.</text>
</comment>
<dbReference type="Pfam" id="PF02401">
    <property type="entry name" value="LYTB"/>
    <property type="match status" value="1"/>
</dbReference>
<feature type="binding site" evidence="5">
    <location>
        <position position="96"/>
    </location>
    <ligand>
        <name>[4Fe-4S] cluster</name>
        <dbReference type="ChEBI" id="CHEBI:49883"/>
    </ligand>
</feature>
<evidence type="ECO:0000313" key="7">
    <source>
        <dbReference type="Proteomes" id="UP000824083"/>
    </source>
</evidence>
<feature type="binding site" evidence="5">
    <location>
        <position position="74"/>
    </location>
    <ligand>
        <name>dimethylallyl diphosphate</name>
        <dbReference type="ChEBI" id="CHEBI:57623"/>
    </ligand>
</feature>
<dbReference type="GO" id="GO:0016114">
    <property type="term" value="P:terpenoid biosynthetic process"/>
    <property type="evidence" value="ECO:0007669"/>
    <property type="project" value="UniProtKB-UniRule"/>
</dbReference>
<evidence type="ECO:0000256" key="3">
    <source>
        <dbReference type="ARBA" id="ARBA00023004"/>
    </source>
</evidence>
<feature type="binding site" evidence="5">
    <location>
        <position position="124"/>
    </location>
    <ligand>
        <name>(2E)-4-hydroxy-3-methylbut-2-enyl diphosphate</name>
        <dbReference type="ChEBI" id="CHEBI:128753"/>
    </ligand>
</feature>
<dbReference type="PANTHER" id="PTHR30426:SF0">
    <property type="entry name" value="4-HYDROXY-3-METHYLBUT-2-ENYL DIPHOSPHATE REDUCTASE"/>
    <property type="match status" value="1"/>
</dbReference>
<keyword evidence="5" id="KW-0414">Isoprene biosynthesis</keyword>
<dbReference type="GO" id="GO:0050992">
    <property type="term" value="P:dimethylallyl diphosphate biosynthetic process"/>
    <property type="evidence" value="ECO:0007669"/>
    <property type="project" value="UniProtKB-UniRule"/>
</dbReference>
<feature type="binding site" evidence="5">
    <location>
        <position position="266"/>
    </location>
    <ligand>
        <name>(2E)-4-hydroxy-3-methylbut-2-enyl diphosphate</name>
        <dbReference type="ChEBI" id="CHEBI:128753"/>
    </ligand>
</feature>